<gene>
    <name evidence="6" type="primary">Mo05077</name>
    <name evidence="6" type="ORF">E5Q_05077</name>
</gene>
<dbReference type="eggNOG" id="KOG0953">
    <property type="taxonomic scope" value="Eukaryota"/>
</dbReference>
<dbReference type="SUPFAM" id="SSF52540">
    <property type="entry name" value="P-loop containing nucleoside triphosphate hydrolases"/>
    <property type="match status" value="1"/>
</dbReference>
<evidence type="ECO:0000256" key="4">
    <source>
        <dbReference type="ARBA" id="ARBA00022840"/>
    </source>
</evidence>
<reference evidence="6 7" key="2">
    <citation type="journal article" date="2012" name="Open Biol.">
        <title>Characteristics of nucleosomes and linker DNA regions on the genome of the basidiomycete Mixia osmundae revealed by mono- and dinucleosome mapping.</title>
        <authorList>
            <person name="Nishida H."/>
            <person name="Kondo S."/>
            <person name="Matsumoto T."/>
            <person name="Suzuki Y."/>
            <person name="Yoshikawa H."/>
            <person name="Taylor T.D."/>
            <person name="Sugiyama J."/>
        </authorList>
    </citation>
    <scope>NUCLEOTIDE SEQUENCE [LARGE SCALE GENOMIC DNA]</scope>
    <source>
        <strain evidence="7">CBS 9802 / IAM 14324 / JCM 22182 / KY 12970</strain>
    </source>
</reference>
<dbReference type="InterPro" id="IPR027417">
    <property type="entry name" value="P-loop_NTPase"/>
</dbReference>
<organism evidence="6 7">
    <name type="scientific">Mixia osmundae (strain CBS 9802 / IAM 14324 / JCM 22182 / KY 12970)</name>
    <dbReference type="NCBI Taxonomy" id="764103"/>
    <lineage>
        <taxon>Eukaryota</taxon>
        <taxon>Fungi</taxon>
        <taxon>Dikarya</taxon>
        <taxon>Basidiomycota</taxon>
        <taxon>Pucciniomycotina</taxon>
        <taxon>Mixiomycetes</taxon>
        <taxon>Mixiales</taxon>
        <taxon>Mixiaceae</taxon>
        <taxon>Mixia</taxon>
    </lineage>
</organism>
<dbReference type="AlphaFoldDB" id="G7E6D1"/>
<dbReference type="PROSITE" id="PS51194">
    <property type="entry name" value="HELICASE_CTER"/>
    <property type="match status" value="1"/>
</dbReference>
<dbReference type="InterPro" id="IPR022192">
    <property type="entry name" value="SUV3_C"/>
</dbReference>
<dbReference type="InterPro" id="IPR050699">
    <property type="entry name" value="RNA-DNA_Helicase"/>
</dbReference>
<accession>G7E6D1</accession>
<evidence type="ECO:0000256" key="2">
    <source>
        <dbReference type="ARBA" id="ARBA00022801"/>
    </source>
</evidence>
<dbReference type="GO" id="GO:0000965">
    <property type="term" value="P:mitochondrial RNA 3'-end processing"/>
    <property type="evidence" value="ECO:0007669"/>
    <property type="project" value="TreeGrafter"/>
</dbReference>
<dbReference type="FunCoup" id="G7E6D1">
    <property type="interactions" value="299"/>
</dbReference>
<dbReference type="InterPro" id="IPR055206">
    <property type="entry name" value="DEXQc_SUV3"/>
</dbReference>
<dbReference type="Pfam" id="PF00271">
    <property type="entry name" value="Helicase_C"/>
    <property type="match status" value="1"/>
</dbReference>
<evidence type="ECO:0000256" key="1">
    <source>
        <dbReference type="ARBA" id="ARBA00022741"/>
    </source>
</evidence>
<dbReference type="GO" id="GO:0005524">
    <property type="term" value="F:ATP binding"/>
    <property type="evidence" value="ECO:0007669"/>
    <property type="project" value="UniProtKB-KW"/>
</dbReference>
<feature type="domain" description="Helicase C-terminal" evidence="5">
    <location>
        <begin position="360"/>
        <end position="533"/>
    </location>
</feature>
<dbReference type="HOGENOM" id="CLU_010647_2_3_1"/>
<dbReference type="GO" id="GO:0016787">
    <property type="term" value="F:hydrolase activity"/>
    <property type="evidence" value="ECO:0007669"/>
    <property type="project" value="UniProtKB-KW"/>
</dbReference>
<dbReference type="SMART" id="SM00490">
    <property type="entry name" value="HELICc"/>
    <property type="match status" value="1"/>
</dbReference>
<protein>
    <recommendedName>
        <fullName evidence="5">Helicase C-terminal domain-containing protein</fullName>
    </recommendedName>
</protein>
<dbReference type="Pfam" id="PF12513">
    <property type="entry name" value="SUV3_C"/>
    <property type="match status" value="1"/>
</dbReference>
<evidence type="ECO:0000256" key="3">
    <source>
        <dbReference type="ARBA" id="ARBA00022806"/>
    </source>
</evidence>
<dbReference type="Proteomes" id="UP000009131">
    <property type="component" value="Unassembled WGS sequence"/>
</dbReference>
<keyword evidence="7" id="KW-1185">Reference proteome</keyword>
<dbReference type="Gene3D" id="1.20.272.40">
    <property type="match status" value="1"/>
</dbReference>
<dbReference type="Gene3D" id="1.20.58.1080">
    <property type="match status" value="1"/>
</dbReference>
<reference evidence="6 7" key="1">
    <citation type="journal article" date="2011" name="J. Gen. Appl. Microbiol.">
        <title>Draft genome sequencing of the enigmatic basidiomycete Mixia osmundae.</title>
        <authorList>
            <person name="Nishida H."/>
            <person name="Nagatsuka Y."/>
            <person name="Sugiyama J."/>
        </authorList>
    </citation>
    <scope>NUCLEOTIDE SEQUENCE [LARGE SCALE GENOMIC DNA]</scope>
    <source>
        <strain evidence="7">CBS 9802 / IAM 14324 / JCM 22182 / KY 12970</strain>
    </source>
</reference>
<dbReference type="PANTHER" id="PTHR12131">
    <property type="entry name" value="ATP-DEPENDENT RNA AND DNA HELICASE"/>
    <property type="match status" value="1"/>
</dbReference>
<evidence type="ECO:0000313" key="6">
    <source>
        <dbReference type="EMBL" id="GAA98391.1"/>
    </source>
</evidence>
<proteinExistence type="predicted"/>
<dbReference type="Pfam" id="PF22527">
    <property type="entry name" value="DEXQc_Suv3"/>
    <property type="match status" value="1"/>
</dbReference>
<keyword evidence="4" id="KW-0067">ATP-binding</keyword>
<evidence type="ECO:0000313" key="7">
    <source>
        <dbReference type="Proteomes" id="UP000009131"/>
    </source>
</evidence>
<keyword evidence="3" id="KW-0347">Helicase</keyword>
<sequence length="759" mass="84625">MYKPVYLSKDDFQNSYRYTLDRIHKLLCARLRIFASTDSGAVMCRSWAKRLKLDPVMLHDYAQRWVALVLPDIRQADCSPSPLDPSQISTREILEGRLGHGFDLECLRDLLDNNTTASEDTETLDVIIFRTFLPWAAAQEPVVRKADAFTPAMQAARARGEDIAMPSPSELMPSRLSQLAKIFDQRDALLDRSARAIPRTIHVHVGPTNSGKTHNALRALADSDNGAYAGPLRMLAHEVFHRFNSGDIKGKRGQSLQCNLITGEDIRQVSPEAGLVSCTIEMVPIKKLMDVTVIDEIQLMALHDRGAAWTGALINLQARNVHVCGEPSAVGLIYKIARQCGDNVVLHEYDRLSPLTLSKKALGSLKQLERGDCLVAFSRKRIFQLKRDIERDTNLRVAVAYGGLPPEVRTSQAKSFNDGEVDIMIGSDALGMGLNLHVRRMIFSAMEKWDGERAIPLNVPLTKQIAGRAGRYGKQFLVEGRPVDPPEKSQGFVTTLRSDDLPFLETAINAPARRLHVAIWGPGGKHVDRLKLLFPEDHDTAELEQLTLDLTLFRPHLSTPRKAPGNLKMLDNVDTSLLTPRERRVCLLAPVPKRRAEDAFRIFVTSVANVRTLLVRDYIAQSGLQDALAEIFELLSVDCSDSSRPVFDVAKTVGLTASDIRTVMNSDNTVIMENLHACLTLYLWLSLRLPLVFADRLTANSYRNMIEQILQWGLLALRKSNVTELDLAALPRLEKRFAKRSELMNTPSMARSGAVTAQA</sequence>
<name>G7E6D1_MIXOS</name>
<dbReference type="GO" id="GO:0045025">
    <property type="term" value="C:mitochondrial degradosome"/>
    <property type="evidence" value="ECO:0007669"/>
    <property type="project" value="TreeGrafter"/>
</dbReference>
<dbReference type="RefSeq" id="XP_014569103.1">
    <property type="nucleotide sequence ID" value="XM_014713617.1"/>
</dbReference>
<dbReference type="FunFam" id="3.40.50.300:FF:000957">
    <property type="entry name" value="ATP-dependent RNA helicase SUV3L, mitochondrial"/>
    <property type="match status" value="1"/>
</dbReference>
<dbReference type="Gene3D" id="3.40.50.300">
    <property type="entry name" value="P-loop containing nucleotide triphosphate hydrolases"/>
    <property type="match status" value="2"/>
</dbReference>
<dbReference type="EMBL" id="BABT02000150">
    <property type="protein sequence ID" value="GAA98391.1"/>
    <property type="molecule type" value="Genomic_DNA"/>
</dbReference>
<dbReference type="STRING" id="764103.G7E6D1"/>
<dbReference type="GO" id="GO:0004386">
    <property type="term" value="F:helicase activity"/>
    <property type="evidence" value="ECO:0007669"/>
    <property type="project" value="UniProtKB-KW"/>
</dbReference>
<dbReference type="InterPro" id="IPR001650">
    <property type="entry name" value="Helicase_C-like"/>
</dbReference>
<dbReference type="CDD" id="cd18805">
    <property type="entry name" value="SF2_C_suv3"/>
    <property type="match status" value="1"/>
</dbReference>
<dbReference type="OrthoDB" id="6692397at2759"/>
<keyword evidence="1" id="KW-0547">Nucleotide-binding</keyword>
<dbReference type="InParanoid" id="G7E6D1"/>
<keyword evidence="2" id="KW-0378">Hydrolase</keyword>
<dbReference type="PANTHER" id="PTHR12131:SF1">
    <property type="entry name" value="ATP-DEPENDENT RNA HELICASE SUPV3L1, MITOCHONDRIAL-RELATED"/>
    <property type="match status" value="1"/>
</dbReference>
<comment type="caution">
    <text evidence="6">The sequence shown here is derived from an EMBL/GenBank/DDBJ whole genome shotgun (WGS) entry which is preliminary data.</text>
</comment>
<evidence type="ECO:0000259" key="5">
    <source>
        <dbReference type="PROSITE" id="PS51194"/>
    </source>
</evidence>